<comment type="caution">
    <text evidence="2">The sequence shown here is derived from an EMBL/GenBank/DDBJ whole genome shotgun (WGS) entry which is preliminary data.</text>
</comment>
<gene>
    <name evidence="2" type="ORF">S01H1_79559</name>
</gene>
<dbReference type="GO" id="GO:0017168">
    <property type="term" value="F:5-oxoprolinase (ATP-hydrolyzing) activity"/>
    <property type="evidence" value="ECO:0007669"/>
    <property type="project" value="TreeGrafter"/>
</dbReference>
<dbReference type="InterPro" id="IPR045079">
    <property type="entry name" value="Oxoprolinase-like"/>
</dbReference>
<dbReference type="EMBL" id="BARS01053646">
    <property type="protein sequence ID" value="GAG52834.1"/>
    <property type="molecule type" value="Genomic_DNA"/>
</dbReference>
<evidence type="ECO:0000313" key="2">
    <source>
        <dbReference type="EMBL" id="GAG52834.1"/>
    </source>
</evidence>
<accession>X0YAI8</accession>
<sequence length="136" mass="14183">MSDSLRLGIDAGGTYTDVALVGRESGKVVVWAKSLTTRPDPSAGISAALDQINPSLLKKVRLVSLSTTFATNAIVEGMGAEAGLILIGYDECPPGLPSDTHVLRIEGGHHVNGDEKIGLAETALRSRIESFLDGLA</sequence>
<dbReference type="PANTHER" id="PTHR11365">
    <property type="entry name" value="5-OXOPROLINASE RELATED"/>
    <property type="match status" value="1"/>
</dbReference>
<dbReference type="Pfam" id="PF05378">
    <property type="entry name" value="Hydant_A_N"/>
    <property type="match status" value="1"/>
</dbReference>
<reference evidence="2" key="1">
    <citation type="journal article" date="2014" name="Front. Microbiol.">
        <title>High frequency of phylogenetically diverse reductive dehalogenase-homologous genes in deep subseafloor sedimentary metagenomes.</title>
        <authorList>
            <person name="Kawai M."/>
            <person name="Futagami T."/>
            <person name="Toyoda A."/>
            <person name="Takaki Y."/>
            <person name="Nishi S."/>
            <person name="Hori S."/>
            <person name="Arai W."/>
            <person name="Tsubouchi T."/>
            <person name="Morono Y."/>
            <person name="Uchiyama I."/>
            <person name="Ito T."/>
            <person name="Fujiyama A."/>
            <person name="Inagaki F."/>
            <person name="Takami H."/>
        </authorList>
    </citation>
    <scope>NUCLEOTIDE SEQUENCE</scope>
    <source>
        <strain evidence="2">Expedition CK06-06</strain>
    </source>
</reference>
<dbReference type="SUPFAM" id="SSF53067">
    <property type="entry name" value="Actin-like ATPase domain"/>
    <property type="match status" value="1"/>
</dbReference>
<name>X0YAI8_9ZZZZ</name>
<dbReference type="InterPro" id="IPR008040">
    <property type="entry name" value="Hydant_A_N"/>
</dbReference>
<dbReference type="GO" id="GO:0005829">
    <property type="term" value="C:cytosol"/>
    <property type="evidence" value="ECO:0007669"/>
    <property type="project" value="TreeGrafter"/>
</dbReference>
<organism evidence="2">
    <name type="scientific">marine sediment metagenome</name>
    <dbReference type="NCBI Taxonomy" id="412755"/>
    <lineage>
        <taxon>unclassified sequences</taxon>
        <taxon>metagenomes</taxon>
        <taxon>ecological metagenomes</taxon>
    </lineage>
</organism>
<dbReference type="InterPro" id="IPR043129">
    <property type="entry name" value="ATPase_NBD"/>
</dbReference>
<proteinExistence type="predicted"/>
<dbReference type="AlphaFoldDB" id="X0YAI8"/>
<feature type="non-terminal residue" evidence="2">
    <location>
        <position position="136"/>
    </location>
</feature>
<dbReference type="GO" id="GO:0006749">
    <property type="term" value="P:glutathione metabolic process"/>
    <property type="evidence" value="ECO:0007669"/>
    <property type="project" value="TreeGrafter"/>
</dbReference>
<protein>
    <recommendedName>
        <fullName evidence="1">Hydantoinase/oxoprolinase N-terminal domain-containing protein</fullName>
    </recommendedName>
</protein>
<evidence type="ECO:0000259" key="1">
    <source>
        <dbReference type="Pfam" id="PF05378"/>
    </source>
</evidence>
<feature type="domain" description="Hydantoinase/oxoprolinase N-terminal" evidence="1">
    <location>
        <begin position="6"/>
        <end position="87"/>
    </location>
</feature>
<dbReference type="PANTHER" id="PTHR11365:SF2">
    <property type="entry name" value="5-OXOPROLINASE"/>
    <property type="match status" value="1"/>
</dbReference>